<protein>
    <submittedName>
        <fullName evidence="2">Uncharacterized protein</fullName>
    </submittedName>
</protein>
<sequence>RDIDLKVTSRADAENQRHDSALRNGEAHPMSGKSKSLTPCRMAVIWLTTKDPFNRRSHLWRQWRRSSAARALGSVINSCNPRKGLDLRACLKHHGLDGMLKSSADPCAWLLVRNARGLGHGPSPDDLRQLQHHQAGAHLPLCVTYSPNKQRCSSSRTDTFVATRTSDNFSIMMRTHVCLCVTYNTSSSHAEATCRSTPSSPQISRQPTQQPRTLLSRSCDIVNMRPRTAPGSPNISVWTRHKPSMIDEASGNPKEPKDKATDLSTDTDMVH</sequence>
<feature type="compositionally biased region" description="Polar residues" evidence="1">
    <location>
        <begin position="262"/>
        <end position="271"/>
    </location>
</feature>
<dbReference type="AlphaFoldDB" id="A0A4Y9YYQ5"/>
<accession>A0A4Y9YYQ5</accession>
<dbReference type="EMBL" id="SEOQ01000188">
    <property type="protein sequence ID" value="TFY67504.1"/>
    <property type="molecule type" value="Genomic_DNA"/>
</dbReference>
<feature type="compositionally biased region" description="Basic and acidic residues" evidence="1">
    <location>
        <begin position="1"/>
        <end position="21"/>
    </location>
</feature>
<feature type="non-terminal residue" evidence="2">
    <location>
        <position position="1"/>
    </location>
</feature>
<gene>
    <name evidence="2" type="ORF">EVG20_g3909</name>
</gene>
<evidence type="ECO:0000256" key="1">
    <source>
        <dbReference type="SAM" id="MobiDB-lite"/>
    </source>
</evidence>
<keyword evidence="3" id="KW-1185">Reference proteome</keyword>
<evidence type="ECO:0000313" key="3">
    <source>
        <dbReference type="Proteomes" id="UP000298327"/>
    </source>
</evidence>
<feature type="region of interest" description="Disordered" evidence="1">
    <location>
        <begin position="191"/>
        <end position="271"/>
    </location>
</feature>
<reference evidence="2 3" key="1">
    <citation type="submission" date="2019-02" db="EMBL/GenBank/DDBJ databases">
        <title>Genome sequencing of the rare red list fungi Dentipellis fragilis.</title>
        <authorList>
            <person name="Buettner E."/>
            <person name="Kellner H."/>
        </authorList>
    </citation>
    <scope>NUCLEOTIDE SEQUENCE [LARGE SCALE GENOMIC DNA]</scope>
    <source>
        <strain evidence="2 3">DSM 105465</strain>
    </source>
</reference>
<organism evidence="2 3">
    <name type="scientific">Dentipellis fragilis</name>
    <dbReference type="NCBI Taxonomy" id="205917"/>
    <lineage>
        <taxon>Eukaryota</taxon>
        <taxon>Fungi</taxon>
        <taxon>Dikarya</taxon>
        <taxon>Basidiomycota</taxon>
        <taxon>Agaricomycotina</taxon>
        <taxon>Agaricomycetes</taxon>
        <taxon>Russulales</taxon>
        <taxon>Hericiaceae</taxon>
        <taxon>Dentipellis</taxon>
    </lineage>
</organism>
<proteinExistence type="predicted"/>
<evidence type="ECO:0000313" key="2">
    <source>
        <dbReference type="EMBL" id="TFY67504.1"/>
    </source>
</evidence>
<dbReference type="Proteomes" id="UP000298327">
    <property type="component" value="Unassembled WGS sequence"/>
</dbReference>
<comment type="caution">
    <text evidence="2">The sequence shown here is derived from an EMBL/GenBank/DDBJ whole genome shotgun (WGS) entry which is preliminary data.</text>
</comment>
<feature type="compositionally biased region" description="Polar residues" evidence="1">
    <location>
        <begin position="191"/>
        <end position="216"/>
    </location>
</feature>
<feature type="region of interest" description="Disordered" evidence="1">
    <location>
        <begin position="1"/>
        <end position="35"/>
    </location>
</feature>
<name>A0A4Y9YYQ5_9AGAM</name>